<dbReference type="RefSeq" id="WP_391936238.1">
    <property type="nucleotide sequence ID" value="NZ_JBIBSM010000014.1"/>
</dbReference>
<dbReference type="Proteomes" id="UP001603013">
    <property type="component" value="Unassembled WGS sequence"/>
</dbReference>
<evidence type="ECO:0000313" key="3">
    <source>
        <dbReference type="Proteomes" id="UP001603013"/>
    </source>
</evidence>
<protein>
    <recommendedName>
        <fullName evidence="4">Secreted protein</fullName>
    </recommendedName>
</protein>
<evidence type="ECO:0000313" key="2">
    <source>
        <dbReference type="EMBL" id="MFF8279200.1"/>
    </source>
</evidence>
<name>A0ABW6YH71_9ACTN</name>
<sequence>MTQTRHTSWRVRMAVLGSALATLAGSLAVVGAGAGEAQAAMPFGQLDPAAVSEFKLYAGTTFADNDKAITAVEAQGAVTVQNSTQVLTSGGRTGINNLCHTTGLAPSLSPAGFCWDKGDDTSNSWTDTGGWTPQGITGSYDAQPDGKVDGRTAFLASWHFSRGMQGPSPVPNEFARVSLVNAEGGQIRYNHLLLVKPTVDANGKGSFTRVSSHADGVVWYGNRVFVANGRWLQVYDLRHIWKVNSSTEAVGISGTTSSARWSNYALPMIGEYVTTSDGGACSTTTGDRPCLNSLSLDRSGQDGLVSAEFKRGAAGGRVIRWALDANSALPYGHATVGYSSPIWGMQGAATDGTDYYLAGDCPSGVGGGSGDPAGAPFSCIHKARPDAAPHVLTTSPVYTQNLGYAPSTGRIWGLNERINSTNGARVVFSINR</sequence>
<keyword evidence="3" id="KW-1185">Reference proteome</keyword>
<dbReference type="EMBL" id="JBIBSM010000014">
    <property type="protein sequence ID" value="MFF8279200.1"/>
    <property type="molecule type" value="Genomic_DNA"/>
</dbReference>
<feature type="chain" id="PRO_5047267157" description="Secreted protein" evidence="1">
    <location>
        <begin position="25"/>
        <end position="432"/>
    </location>
</feature>
<evidence type="ECO:0008006" key="4">
    <source>
        <dbReference type="Google" id="ProtNLM"/>
    </source>
</evidence>
<feature type="signal peptide" evidence="1">
    <location>
        <begin position="1"/>
        <end position="24"/>
    </location>
</feature>
<comment type="caution">
    <text evidence="2">The sequence shown here is derived from an EMBL/GenBank/DDBJ whole genome shotgun (WGS) entry which is preliminary data.</text>
</comment>
<keyword evidence="1" id="KW-0732">Signal</keyword>
<accession>A0ABW6YH71</accession>
<reference evidence="2 3" key="1">
    <citation type="submission" date="2024-10" db="EMBL/GenBank/DDBJ databases">
        <title>The Natural Products Discovery Center: Release of the First 8490 Sequenced Strains for Exploring Actinobacteria Biosynthetic Diversity.</title>
        <authorList>
            <person name="Kalkreuter E."/>
            <person name="Kautsar S.A."/>
            <person name="Yang D."/>
            <person name="Bader C.D."/>
            <person name="Teijaro C.N."/>
            <person name="Fluegel L."/>
            <person name="Davis C.M."/>
            <person name="Simpson J.R."/>
            <person name="Lauterbach L."/>
            <person name="Steele A.D."/>
            <person name="Gui C."/>
            <person name="Meng S."/>
            <person name="Li G."/>
            <person name="Viehrig K."/>
            <person name="Ye F."/>
            <person name="Su P."/>
            <person name="Kiefer A.F."/>
            <person name="Nichols A."/>
            <person name="Cepeda A.J."/>
            <person name="Yan W."/>
            <person name="Fan B."/>
            <person name="Jiang Y."/>
            <person name="Adhikari A."/>
            <person name="Zheng C.-J."/>
            <person name="Schuster L."/>
            <person name="Cowan T.M."/>
            <person name="Smanski M.J."/>
            <person name="Chevrette M.G."/>
            <person name="De Carvalho L.P.S."/>
            <person name="Shen B."/>
        </authorList>
    </citation>
    <scope>NUCLEOTIDE SEQUENCE [LARGE SCALE GENOMIC DNA]</scope>
    <source>
        <strain evidence="2 3">NPDC015755</strain>
    </source>
</reference>
<organism evidence="2 3">
    <name type="scientific">Streptomyces lateritius</name>
    <dbReference type="NCBI Taxonomy" id="67313"/>
    <lineage>
        <taxon>Bacteria</taxon>
        <taxon>Bacillati</taxon>
        <taxon>Actinomycetota</taxon>
        <taxon>Actinomycetes</taxon>
        <taxon>Kitasatosporales</taxon>
        <taxon>Streptomycetaceae</taxon>
        <taxon>Streptomyces</taxon>
    </lineage>
</organism>
<evidence type="ECO:0000256" key="1">
    <source>
        <dbReference type="SAM" id="SignalP"/>
    </source>
</evidence>
<proteinExistence type="predicted"/>
<gene>
    <name evidence="2" type="ORF">ACF05T_24260</name>
</gene>